<evidence type="ECO:0000313" key="7">
    <source>
        <dbReference type="Ensembl" id="ENSSMRP00000029826.1"/>
    </source>
</evidence>
<feature type="disulfide bond" evidence="4">
    <location>
        <begin position="45"/>
        <end position="62"/>
    </location>
</feature>
<dbReference type="InterPro" id="IPR000519">
    <property type="entry name" value="P_trefoil_dom"/>
</dbReference>
<evidence type="ECO:0000313" key="8">
    <source>
        <dbReference type="Proteomes" id="UP000694421"/>
    </source>
</evidence>
<dbReference type="FunFam" id="4.10.110.10:FF:000006">
    <property type="entry name" value="Trefoil factor 1"/>
    <property type="match status" value="1"/>
</dbReference>
<organism evidence="7 8">
    <name type="scientific">Salvator merianae</name>
    <name type="common">Argentine black and white tegu</name>
    <name type="synonym">Tupinambis merianae</name>
    <dbReference type="NCBI Taxonomy" id="96440"/>
    <lineage>
        <taxon>Eukaryota</taxon>
        <taxon>Metazoa</taxon>
        <taxon>Chordata</taxon>
        <taxon>Craniata</taxon>
        <taxon>Vertebrata</taxon>
        <taxon>Euteleostomi</taxon>
        <taxon>Lepidosauria</taxon>
        <taxon>Squamata</taxon>
        <taxon>Bifurcata</taxon>
        <taxon>Unidentata</taxon>
        <taxon>Episquamata</taxon>
        <taxon>Laterata</taxon>
        <taxon>Teiioidea</taxon>
        <taxon>Teiidae</taxon>
        <taxon>Salvator</taxon>
    </lineage>
</organism>
<dbReference type="PRINTS" id="PR00680">
    <property type="entry name" value="PTREFOIL"/>
</dbReference>
<dbReference type="OMA" id="QPRSREN"/>
<dbReference type="PANTHER" id="PTHR13826:SF14">
    <property type="entry name" value="TREFOIL FACTOR 2"/>
    <property type="match status" value="1"/>
</dbReference>
<keyword evidence="2" id="KW-0964">Secreted</keyword>
<evidence type="ECO:0000256" key="3">
    <source>
        <dbReference type="ARBA" id="ARBA00023157"/>
    </source>
</evidence>
<dbReference type="Proteomes" id="UP000694421">
    <property type="component" value="Unplaced"/>
</dbReference>
<keyword evidence="3 4" id="KW-1015">Disulfide bond</keyword>
<dbReference type="GeneTree" id="ENSGT01000000221149"/>
<evidence type="ECO:0000256" key="1">
    <source>
        <dbReference type="ARBA" id="ARBA00004613"/>
    </source>
</evidence>
<name>A0A8D0KNY4_SALMN</name>
<dbReference type="Gene3D" id="4.10.110.10">
    <property type="entry name" value="Spasmolytic Protein, domain 1"/>
    <property type="match status" value="1"/>
</dbReference>
<dbReference type="SUPFAM" id="SSF57492">
    <property type="entry name" value="Trefoil"/>
    <property type="match status" value="1"/>
</dbReference>
<feature type="domain" description="P-type" evidence="6">
    <location>
        <begin position="23"/>
        <end position="66"/>
    </location>
</feature>
<keyword evidence="8" id="KW-1185">Reference proteome</keyword>
<dbReference type="InterPro" id="IPR017994">
    <property type="entry name" value="P_trefoil_chordata"/>
</dbReference>
<dbReference type="InterPro" id="IPR044913">
    <property type="entry name" value="P_trefoil_dom_sf"/>
</dbReference>
<comment type="subcellular location">
    <subcellularLocation>
        <location evidence="1">Secreted</location>
    </subcellularLocation>
</comment>
<dbReference type="PROSITE" id="PS00025">
    <property type="entry name" value="P_TREFOIL_1"/>
    <property type="match status" value="1"/>
</dbReference>
<dbReference type="Ensembl" id="ENSSMRT00000034814.1">
    <property type="protein sequence ID" value="ENSSMRP00000029826.1"/>
    <property type="gene ID" value="ENSSMRG00000022926.1"/>
</dbReference>
<dbReference type="Pfam" id="PF00088">
    <property type="entry name" value="Trefoil"/>
    <property type="match status" value="1"/>
</dbReference>
<protein>
    <recommendedName>
        <fullName evidence="6">P-type domain-containing protein</fullName>
    </recommendedName>
</protein>
<feature type="disulfide bond" evidence="4">
    <location>
        <begin position="35"/>
        <end position="50"/>
    </location>
</feature>
<dbReference type="PANTHER" id="PTHR13826">
    <property type="entry name" value="INTESTINAL TREFOIL FACTOR-RELATED"/>
    <property type="match status" value="1"/>
</dbReference>
<feature type="chain" id="PRO_5034155210" description="P-type domain-containing protein" evidence="5">
    <location>
        <begin position="24"/>
        <end position="74"/>
    </location>
</feature>
<evidence type="ECO:0000256" key="2">
    <source>
        <dbReference type="ARBA" id="ARBA00022525"/>
    </source>
</evidence>
<proteinExistence type="predicted"/>
<reference evidence="7" key="1">
    <citation type="submission" date="2025-08" db="UniProtKB">
        <authorList>
            <consortium name="Ensembl"/>
        </authorList>
    </citation>
    <scope>IDENTIFICATION</scope>
</reference>
<dbReference type="AlphaFoldDB" id="A0A8D0KNY4"/>
<dbReference type="InterPro" id="IPR017957">
    <property type="entry name" value="P_trefoil_CS"/>
</dbReference>
<dbReference type="GO" id="GO:0005615">
    <property type="term" value="C:extracellular space"/>
    <property type="evidence" value="ECO:0007669"/>
    <property type="project" value="TreeGrafter"/>
</dbReference>
<keyword evidence="5" id="KW-0732">Signal</keyword>
<dbReference type="SMART" id="SM00018">
    <property type="entry name" value="PD"/>
    <property type="match status" value="1"/>
</dbReference>
<evidence type="ECO:0000259" key="6">
    <source>
        <dbReference type="PROSITE" id="PS51448"/>
    </source>
</evidence>
<feature type="signal peptide" evidence="5">
    <location>
        <begin position="1"/>
        <end position="23"/>
    </location>
</feature>
<feature type="disulfide bond" evidence="4">
    <location>
        <begin position="25"/>
        <end position="51"/>
    </location>
</feature>
<dbReference type="PROSITE" id="PS51448">
    <property type="entry name" value="P_TREFOIL_2"/>
    <property type="match status" value="1"/>
</dbReference>
<reference evidence="7" key="2">
    <citation type="submission" date="2025-09" db="UniProtKB">
        <authorList>
            <consortium name="Ensembl"/>
        </authorList>
    </citation>
    <scope>IDENTIFICATION</scope>
</reference>
<dbReference type="CDD" id="cd00111">
    <property type="entry name" value="Trefoil"/>
    <property type="match status" value="1"/>
</dbReference>
<evidence type="ECO:0000256" key="5">
    <source>
        <dbReference type="SAM" id="SignalP"/>
    </source>
</evidence>
<evidence type="ECO:0000256" key="4">
    <source>
        <dbReference type="PROSITE-ProRule" id="PRU00779"/>
    </source>
</evidence>
<accession>A0A8D0KNY4</accession>
<sequence>MNFKWLWFLAAVLILGFCSLAESSCNVSPRQRRDCGYPGISRKTCLNRGCCFSGRIRNAKWCFYRMYEFNKGAF</sequence>